<evidence type="ECO:0000313" key="2">
    <source>
        <dbReference type="EMBL" id="EQD57392.1"/>
    </source>
</evidence>
<dbReference type="InterPro" id="IPR029063">
    <property type="entry name" value="SAM-dependent_MTases_sf"/>
</dbReference>
<name>T1AJB1_9ZZZZ</name>
<gene>
    <name evidence="2" type="ORF">B2A_04827</name>
</gene>
<keyword evidence="2" id="KW-0808">Transferase</keyword>
<accession>T1AJB1</accession>
<sequence length="77" mass="8524">KGVLPKDYARPGLDKQRLGQLINLVSDIALGTPADRAKDTLGRVYEYFLSRFASAEGKKGGQFYTPSRVVRVLVEIL</sequence>
<reference evidence="2" key="2">
    <citation type="journal article" date="2014" name="ISME J.">
        <title>Microbial stratification in low pH oxic and suboxic macroscopic growths along an acid mine drainage.</title>
        <authorList>
            <person name="Mendez-Garcia C."/>
            <person name="Mesa V."/>
            <person name="Sprenger R.R."/>
            <person name="Richter M."/>
            <person name="Diez M.S."/>
            <person name="Solano J."/>
            <person name="Bargiela R."/>
            <person name="Golyshina O.V."/>
            <person name="Manteca A."/>
            <person name="Ramos J.L."/>
            <person name="Gallego J.R."/>
            <person name="Llorente I."/>
            <person name="Martins Dos Santos V.A."/>
            <person name="Jensen O.N."/>
            <person name="Pelaez A.I."/>
            <person name="Sanchez J."/>
            <person name="Ferrer M."/>
        </authorList>
    </citation>
    <scope>NUCLEOTIDE SEQUENCE</scope>
</reference>
<reference evidence="2" key="1">
    <citation type="submission" date="2013-08" db="EMBL/GenBank/DDBJ databases">
        <authorList>
            <person name="Mendez C."/>
            <person name="Richter M."/>
            <person name="Ferrer M."/>
            <person name="Sanchez J."/>
        </authorList>
    </citation>
    <scope>NUCLEOTIDE SEQUENCE</scope>
</reference>
<dbReference type="Gene3D" id="3.40.50.150">
    <property type="entry name" value="Vaccinia Virus protein VP39"/>
    <property type="match status" value="1"/>
</dbReference>
<dbReference type="EC" id="2.1.1.72" evidence="2"/>
<evidence type="ECO:0000259" key="1">
    <source>
        <dbReference type="Pfam" id="PF02384"/>
    </source>
</evidence>
<dbReference type="Pfam" id="PF02384">
    <property type="entry name" value="N6_Mtase"/>
    <property type="match status" value="1"/>
</dbReference>
<dbReference type="GO" id="GO:0003677">
    <property type="term" value="F:DNA binding"/>
    <property type="evidence" value="ECO:0007669"/>
    <property type="project" value="InterPro"/>
</dbReference>
<dbReference type="PANTHER" id="PTHR42998:SF1">
    <property type="entry name" value="TYPE I RESTRICTION ENZYME HINDI METHYLASE SUBUNIT"/>
    <property type="match status" value="1"/>
</dbReference>
<feature type="non-terminal residue" evidence="2">
    <location>
        <position position="1"/>
    </location>
</feature>
<dbReference type="GO" id="GO:0008170">
    <property type="term" value="F:N-methyltransferase activity"/>
    <property type="evidence" value="ECO:0007669"/>
    <property type="project" value="InterPro"/>
</dbReference>
<dbReference type="GO" id="GO:0032259">
    <property type="term" value="P:methylation"/>
    <property type="evidence" value="ECO:0007669"/>
    <property type="project" value="UniProtKB-KW"/>
</dbReference>
<comment type="caution">
    <text evidence="2">The sequence shown here is derived from an EMBL/GenBank/DDBJ whole genome shotgun (WGS) entry which is preliminary data.</text>
</comment>
<keyword evidence="2" id="KW-0489">Methyltransferase</keyword>
<feature type="domain" description="DNA methylase adenine-specific" evidence="1">
    <location>
        <begin position="37"/>
        <end position="77"/>
    </location>
</feature>
<dbReference type="InterPro" id="IPR052916">
    <property type="entry name" value="Type-I_RE_MTase_Subunit"/>
</dbReference>
<dbReference type="InterPro" id="IPR003356">
    <property type="entry name" value="DNA_methylase_A-5"/>
</dbReference>
<dbReference type="EMBL" id="AUZZ01003276">
    <property type="protein sequence ID" value="EQD57392.1"/>
    <property type="molecule type" value="Genomic_DNA"/>
</dbReference>
<organism evidence="2">
    <name type="scientific">mine drainage metagenome</name>
    <dbReference type="NCBI Taxonomy" id="410659"/>
    <lineage>
        <taxon>unclassified sequences</taxon>
        <taxon>metagenomes</taxon>
        <taxon>ecological metagenomes</taxon>
    </lineage>
</organism>
<dbReference type="AlphaFoldDB" id="T1AJB1"/>
<dbReference type="SUPFAM" id="SSF53335">
    <property type="entry name" value="S-adenosyl-L-methionine-dependent methyltransferases"/>
    <property type="match status" value="1"/>
</dbReference>
<protein>
    <submittedName>
        <fullName evidence="2">N-6 DNA methylase</fullName>
        <ecNumber evidence="2">2.1.1.72</ecNumber>
    </submittedName>
</protein>
<dbReference type="PANTHER" id="PTHR42998">
    <property type="entry name" value="TYPE I RESTRICTION ENZYME HINDVIIP M PROTEIN-RELATED"/>
    <property type="match status" value="1"/>
</dbReference>
<proteinExistence type="predicted"/>
<feature type="non-terminal residue" evidence="2">
    <location>
        <position position="77"/>
    </location>
</feature>
<dbReference type="GO" id="GO:0009007">
    <property type="term" value="F:site-specific DNA-methyltransferase (adenine-specific) activity"/>
    <property type="evidence" value="ECO:0007669"/>
    <property type="project" value="UniProtKB-EC"/>
</dbReference>